<dbReference type="Proteomes" id="UP000095283">
    <property type="component" value="Unplaced"/>
</dbReference>
<dbReference type="WBParaSite" id="Hba_02317">
    <property type="protein sequence ID" value="Hba_02317"/>
    <property type="gene ID" value="Hba_02317"/>
</dbReference>
<keyword evidence="1" id="KW-1185">Reference proteome</keyword>
<protein>
    <submittedName>
        <fullName evidence="2">Acetyltransferase</fullName>
    </submittedName>
</protein>
<name>A0A1I7WCA6_HETBA</name>
<organism evidence="1 2">
    <name type="scientific">Heterorhabditis bacteriophora</name>
    <name type="common">Entomopathogenic nematode worm</name>
    <dbReference type="NCBI Taxonomy" id="37862"/>
    <lineage>
        <taxon>Eukaryota</taxon>
        <taxon>Metazoa</taxon>
        <taxon>Ecdysozoa</taxon>
        <taxon>Nematoda</taxon>
        <taxon>Chromadorea</taxon>
        <taxon>Rhabditida</taxon>
        <taxon>Rhabditina</taxon>
        <taxon>Rhabditomorpha</taxon>
        <taxon>Strongyloidea</taxon>
        <taxon>Heterorhabditidae</taxon>
        <taxon>Heterorhabditis</taxon>
    </lineage>
</organism>
<proteinExistence type="predicted"/>
<sequence length="65" mass="7661">MRFYDQGDFQQFGLTKLLDIRRNDEDTHIYYASEWSLQIGTIYCRSQQMSIHAFVCAYASMSLPV</sequence>
<evidence type="ECO:0000313" key="1">
    <source>
        <dbReference type="Proteomes" id="UP000095283"/>
    </source>
</evidence>
<dbReference type="AlphaFoldDB" id="A0A1I7WCA6"/>
<accession>A0A1I7WCA6</accession>
<evidence type="ECO:0000313" key="2">
    <source>
        <dbReference type="WBParaSite" id="Hba_02317"/>
    </source>
</evidence>
<reference evidence="2" key="1">
    <citation type="submission" date="2016-11" db="UniProtKB">
        <authorList>
            <consortium name="WormBaseParasite"/>
        </authorList>
    </citation>
    <scope>IDENTIFICATION</scope>
</reference>